<evidence type="ECO:0000313" key="3">
    <source>
        <dbReference type="Proteomes" id="UP000824890"/>
    </source>
</evidence>
<sequence>MGKVARLLVSVVYDEYQKAKARKRRPSYTPPPKLERAALSANGLSSTSSTGAEDMPNLDPLVARCRTWWLAGIY</sequence>
<evidence type="ECO:0000256" key="1">
    <source>
        <dbReference type="SAM" id="MobiDB-lite"/>
    </source>
</evidence>
<name>A0ABQ8E577_BRANA</name>
<gene>
    <name evidence="2" type="ORF">HID58_013705</name>
</gene>
<comment type="caution">
    <text evidence="2">The sequence shown here is derived from an EMBL/GenBank/DDBJ whole genome shotgun (WGS) entry which is preliminary data.</text>
</comment>
<accession>A0ABQ8E577</accession>
<protein>
    <submittedName>
        <fullName evidence="2">Uncharacterized protein</fullName>
    </submittedName>
</protein>
<keyword evidence="3" id="KW-1185">Reference proteome</keyword>
<evidence type="ECO:0000313" key="2">
    <source>
        <dbReference type="EMBL" id="KAH0936588.1"/>
    </source>
</evidence>
<proteinExistence type="predicted"/>
<organism evidence="2 3">
    <name type="scientific">Brassica napus</name>
    <name type="common">Rape</name>
    <dbReference type="NCBI Taxonomy" id="3708"/>
    <lineage>
        <taxon>Eukaryota</taxon>
        <taxon>Viridiplantae</taxon>
        <taxon>Streptophyta</taxon>
        <taxon>Embryophyta</taxon>
        <taxon>Tracheophyta</taxon>
        <taxon>Spermatophyta</taxon>
        <taxon>Magnoliopsida</taxon>
        <taxon>eudicotyledons</taxon>
        <taxon>Gunneridae</taxon>
        <taxon>Pentapetalae</taxon>
        <taxon>rosids</taxon>
        <taxon>malvids</taxon>
        <taxon>Brassicales</taxon>
        <taxon>Brassicaceae</taxon>
        <taxon>Brassiceae</taxon>
        <taxon>Brassica</taxon>
    </lineage>
</organism>
<feature type="region of interest" description="Disordered" evidence="1">
    <location>
        <begin position="22"/>
        <end position="56"/>
    </location>
</feature>
<feature type="compositionally biased region" description="Polar residues" evidence="1">
    <location>
        <begin position="42"/>
        <end position="51"/>
    </location>
</feature>
<reference evidence="2 3" key="1">
    <citation type="submission" date="2021-05" db="EMBL/GenBank/DDBJ databases">
        <title>Genome Assembly of Synthetic Allotetraploid Brassica napus Reveals Homoeologous Exchanges between Subgenomes.</title>
        <authorList>
            <person name="Davis J.T."/>
        </authorList>
    </citation>
    <scope>NUCLEOTIDE SEQUENCE [LARGE SCALE GENOMIC DNA]</scope>
    <source>
        <strain evidence="3">cv. Da-Ae</strain>
        <tissue evidence="2">Seedling</tissue>
    </source>
</reference>
<dbReference type="Proteomes" id="UP000824890">
    <property type="component" value="Unassembled WGS sequence"/>
</dbReference>
<dbReference type="EMBL" id="JAGKQM010000003">
    <property type="protein sequence ID" value="KAH0936588.1"/>
    <property type="molecule type" value="Genomic_DNA"/>
</dbReference>